<dbReference type="EnsemblProtists" id="HpaT805875">
    <property type="protein sequence ID" value="HpaP805875"/>
    <property type="gene ID" value="HpaG805875"/>
</dbReference>
<keyword evidence="2" id="KW-1185">Reference proteome</keyword>
<organism evidence="1 2">
    <name type="scientific">Hyaloperonospora arabidopsidis (strain Emoy2)</name>
    <name type="common">Downy mildew agent</name>
    <name type="synonym">Peronospora arabidopsidis</name>
    <dbReference type="NCBI Taxonomy" id="559515"/>
    <lineage>
        <taxon>Eukaryota</taxon>
        <taxon>Sar</taxon>
        <taxon>Stramenopiles</taxon>
        <taxon>Oomycota</taxon>
        <taxon>Peronosporomycetes</taxon>
        <taxon>Peronosporales</taxon>
        <taxon>Peronosporaceae</taxon>
        <taxon>Hyaloperonospora</taxon>
    </lineage>
</organism>
<reference evidence="1" key="2">
    <citation type="submission" date="2015-06" db="UniProtKB">
        <authorList>
            <consortium name="EnsemblProtists"/>
        </authorList>
    </citation>
    <scope>IDENTIFICATION</scope>
    <source>
        <strain evidence="1">Emoy2</strain>
    </source>
</reference>
<reference evidence="2" key="1">
    <citation type="journal article" date="2010" name="Science">
        <title>Signatures of adaptation to obligate biotrophy in the Hyaloperonospora arabidopsidis genome.</title>
        <authorList>
            <person name="Baxter L."/>
            <person name="Tripathy S."/>
            <person name="Ishaque N."/>
            <person name="Boot N."/>
            <person name="Cabral A."/>
            <person name="Kemen E."/>
            <person name="Thines M."/>
            <person name="Ah-Fong A."/>
            <person name="Anderson R."/>
            <person name="Badejoko W."/>
            <person name="Bittner-Eddy P."/>
            <person name="Boore J.L."/>
            <person name="Chibucos M.C."/>
            <person name="Coates M."/>
            <person name="Dehal P."/>
            <person name="Delehaunty K."/>
            <person name="Dong S."/>
            <person name="Downton P."/>
            <person name="Dumas B."/>
            <person name="Fabro G."/>
            <person name="Fronick C."/>
            <person name="Fuerstenberg S.I."/>
            <person name="Fulton L."/>
            <person name="Gaulin E."/>
            <person name="Govers F."/>
            <person name="Hughes L."/>
            <person name="Humphray S."/>
            <person name="Jiang R.H."/>
            <person name="Judelson H."/>
            <person name="Kamoun S."/>
            <person name="Kyung K."/>
            <person name="Meijer H."/>
            <person name="Minx P."/>
            <person name="Morris P."/>
            <person name="Nelson J."/>
            <person name="Phuntumart V."/>
            <person name="Qutob D."/>
            <person name="Rehmany A."/>
            <person name="Rougon-Cardoso A."/>
            <person name="Ryden P."/>
            <person name="Torto-Alalibo T."/>
            <person name="Studholme D."/>
            <person name="Wang Y."/>
            <person name="Win J."/>
            <person name="Wood J."/>
            <person name="Clifton S.W."/>
            <person name="Rogers J."/>
            <person name="Van den Ackerveken G."/>
            <person name="Jones J.D."/>
            <person name="McDowell J.M."/>
            <person name="Beynon J."/>
            <person name="Tyler B.M."/>
        </authorList>
    </citation>
    <scope>NUCLEOTIDE SEQUENCE [LARGE SCALE GENOMIC DNA]</scope>
    <source>
        <strain evidence="2">Emoy2</strain>
    </source>
</reference>
<sequence>MLGHNIQLPWRQRPDLFRADPSAISHRVDTTLSISYNCDTSDVKDEIGPARRTVRDTQHFACARHR</sequence>
<dbReference type="EMBL" id="JH598261">
    <property type="status" value="NOT_ANNOTATED_CDS"/>
    <property type="molecule type" value="Genomic_DNA"/>
</dbReference>
<dbReference type="VEuPathDB" id="FungiDB:HpaG805875"/>
<dbReference type="InParanoid" id="M4BHK7"/>
<evidence type="ECO:0000313" key="1">
    <source>
        <dbReference type="EnsemblProtists" id="HpaP805883"/>
    </source>
</evidence>
<protein>
    <submittedName>
        <fullName evidence="1">Uncharacterized protein</fullName>
    </submittedName>
</protein>
<dbReference type="EnsemblProtists" id="HpaT805883">
    <property type="protein sequence ID" value="HpaP805883"/>
    <property type="gene ID" value="HpaG805883"/>
</dbReference>
<dbReference type="Proteomes" id="UP000011713">
    <property type="component" value="Unassembled WGS sequence"/>
</dbReference>
<proteinExistence type="predicted"/>
<dbReference type="AlphaFoldDB" id="M4BHK7"/>
<name>M4BHK7_HYAAE</name>
<dbReference type="VEuPathDB" id="FungiDB:HpaG805883"/>
<dbReference type="HOGENOM" id="CLU_2836702_0_0_1"/>
<accession>M4BHK7</accession>
<evidence type="ECO:0000313" key="2">
    <source>
        <dbReference type="Proteomes" id="UP000011713"/>
    </source>
</evidence>